<dbReference type="RefSeq" id="WP_107891330.1">
    <property type="nucleotide sequence ID" value="NZ_NHSI01000016.1"/>
</dbReference>
<evidence type="ECO:0000256" key="1">
    <source>
        <dbReference type="SAM" id="MobiDB-lite"/>
    </source>
</evidence>
<accession>A0A2T5BU18</accession>
<feature type="region of interest" description="Disordered" evidence="1">
    <location>
        <begin position="17"/>
        <end position="52"/>
    </location>
</feature>
<evidence type="ECO:0000313" key="3">
    <source>
        <dbReference type="Proteomes" id="UP000243859"/>
    </source>
</evidence>
<feature type="region of interest" description="Disordered" evidence="1">
    <location>
        <begin position="87"/>
        <end position="110"/>
    </location>
</feature>
<dbReference type="Proteomes" id="UP000243859">
    <property type="component" value="Unassembled WGS sequence"/>
</dbReference>
<organism evidence="2 3">
    <name type="scientific">Rhodovulum imhoffii</name>
    <dbReference type="NCBI Taxonomy" id="365340"/>
    <lineage>
        <taxon>Bacteria</taxon>
        <taxon>Pseudomonadati</taxon>
        <taxon>Pseudomonadota</taxon>
        <taxon>Alphaproteobacteria</taxon>
        <taxon>Rhodobacterales</taxon>
        <taxon>Paracoccaceae</taxon>
        <taxon>Rhodovulum</taxon>
    </lineage>
</organism>
<gene>
    <name evidence="2" type="ORF">C8N32_10479</name>
</gene>
<dbReference type="EMBL" id="QAAA01000004">
    <property type="protein sequence ID" value="PTN02968.1"/>
    <property type="molecule type" value="Genomic_DNA"/>
</dbReference>
<dbReference type="AlphaFoldDB" id="A0A2T5BU18"/>
<evidence type="ECO:0000313" key="2">
    <source>
        <dbReference type="EMBL" id="PTN02968.1"/>
    </source>
</evidence>
<keyword evidence="3" id="KW-1185">Reference proteome</keyword>
<proteinExistence type="predicted"/>
<comment type="caution">
    <text evidence="2">The sequence shown here is derived from an EMBL/GenBank/DDBJ whole genome shotgun (WGS) entry which is preliminary data.</text>
</comment>
<feature type="compositionally biased region" description="Gly residues" evidence="1">
    <location>
        <begin position="33"/>
        <end position="42"/>
    </location>
</feature>
<reference evidence="2 3" key="1">
    <citation type="submission" date="2018-04" db="EMBL/GenBank/DDBJ databases">
        <title>Genomic Encyclopedia of Archaeal and Bacterial Type Strains, Phase II (KMG-II): from individual species to whole genera.</title>
        <authorList>
            <person name="Goeker M."/>
        </authorList>
    </citation>
    <scope>NUCLEOTIDE SEQUENCE [LARGE SCALE GENOMIC DNA]</scope>
    <source>
        <strain evidence="2 3">DSM 18064</strain>
    </source>
</reference>
<name>A0A2T5BU18_9RHOB</name>
<sequence length="110" mass="10894">MRTRVATAFAVLPETAGAKAPEGASYDRPRHVGCGGGRGPGVSAGAENSTGPVRCVPRRRYKAAASGAARGRSVPPVVAGGDIQGKIGQGKMGVDPMQAGIGSRPGVGDV</sequence>
<protein>
    <submittedName>
        <fullName evidence="2">Uncharacterized protein</fullName>
    </submittedName>
</protein>